<reference evidence="1" key="1">
    <citation type="submission" date="2023-06" db="EMBL/GenBank/DDBJ databases">
        <authorList>
            <person name="Kurt Z."/>
        </authorList>
    </citation>
    <scope>NUCLEOTIDE SEQUENCE</scope>
</reference>
<name>A0AA86PRJ4_9EUKA</name>
<evidence type="ECO:0000313" key="1">
    <source>
        <dbReference type="EMBL" id="CAI9940220.1"/>
    </source>
</evidence>
<reference evidence="2 3" key="2">
    <citation type="submission" date="2024-07" db="EMBL/GenBank/DDBJ databases">
        <authorList>
            <person name="Akdeniz Z."/>
        </authorList>
    </citation>
    <scope>NUCLEOTIDE SEQUENCE [LARGE SCALE GENOMIC DNA]</scope>
</reference>
<protein>
    <submittedName>
        <fullName evidence="2">Hypothetical_protein</fullName>
    </submittedName>
</protein>
<dbReference type="EMBL" id="CATOUU010000674">
    <property type="protein sequence ID" value="CAI9940220.1"/>
    <property type="molecule type" value="Genomic_DNA"/>
</dbReference>
<evidence type="ECO:0000313" key="2">
    <source>
        <dbReference type="EMBL" id="CAL6057298.1"/>
    </source>
</evidence>
<dbReference type="AlphaFoldDB" id="A0AA86PRJ4"/>
<accession>A0AA86PRJ4</accession>
<dbReference type="EMBL" id="CAXDID020000213">
    <property type="protein sequence ID" value="CAL6057298.1"/>
    <property type="molecule type" value="Genomic_DNA"/>
</dbReference>
<proteinExistence type="predicted"/>
<keyword evidence="3" id="KW-1185">Reference proteome</keyword>
<dbReference type="Proteomes" id="UP001642409">
    <property type="component" value="Unassembled WGS sequence"/>
</dbReference>
<evidence type="ECO:0000313" key="3">
    <source>
        <dbReference type="Proteomes" id="UP001642409"/>
    </source>
</evidence>
<organism evidence="1">
    <name type="scientific">Hexamita inflata</name>
    <dbReference type="NCBI Taxonomy" id="28002"/>
    <lineage>
        <taxon>Eukaryota</taxon>
        <taxon>Metamonada</taxon>
        <taxon>Diplomonadida</taxon>
        <taxon>Hexamitidae</taxon>
        <taxon>Hexamitinae</taxon>
        <taxon>Hexamita</taxon>
    </lineage>
</organism>
<gene>
    <name evidence="1" type="ORF">HINF_LOCUS27865</name>
    <name evidence="2" type="ORF">HINF_LOCUS47440</name>
</gene>
<comment type="caution">
    <text evidence="1">The sequence shown here is derived from an EMBL/GenBank/DDBJ whole genome shotgun (WGS) entry which is preliminary data.</text>
</comment>
<sequence>MYIKFKKSLIFEENFKKRGLQLKWKSKSDMKYALKTARFALIYRPLDIFWEIRVCKQGCGSAFEVMQYKQKYFIVLLVIIFHLSQLLRDCAKTKRELIIINLIITTQSSEAVYTILDSSLSIIDSLSD</sequence>